<keyword evidence="2" id="KW-1185">Reference proteome</keyword>
<sequence>MKLTDEVVFQKDKQRVSAKIVKSWFSESIEKITHHLIKLLSERKMKNVSSILLVGGYGDCKLVHDFVKRKIRNKDIIIPQEAGLAVLKGAVRFGHLPWLVTSRIVQSTYGFLSTADFDANIHPIQRKIIGSYGEEKVKNGFCKVVGVDTEVSIGKPVKAPGKCFLSLDGDTTLRIYTSSEANPVFVTDVNCKQVGELSLGYAKGNSKGENEIEVSFLFGETEIEVKVKMLKDGSEIKKIIDCLADKGCKQVDPEDDIVLFAYKTFIEMRRGLNRNSTHEDITGKKMPGMKKIEMSIRYLCDHLVDALKKQMDGINESDILYVITVPGIWKWLRNSGMFQPVTSYFSESAGLENDRIKLALEPEAASIWCQQINRGTADISVHEKNIDGTLKEIHKASGGPWIGICVDHNFISWLIKIFGETTMSRFREMEDNFGLVREFEMKKRTITLDTDGLVTFRLPIALRSTHD</sequence>
<evidence type="ECO:0000313" key="1">
    <source>
        <dbReference type="EMBL" id="WAR11810.1"/>
    </source>
</evidence>
<reference evidence="1" key="1">
    <citation type="submission" date="2022-11" db="EMBL/GenBank/DDBJ databases">
        <title>Centuries of genome instability and evolution in soft-shell clam transmissible cancer (bioRxiv).</title>
        <authorList>
            <person name="Hart S.F.M."/>
            <person name="Yonemitsu M.A."/>
            <person name="Giersch R.M."/>
            <person name="Beal B.F."/>
            <person name="Arriagada G."/>
            <person name="Davis B.W."/>
            <person name="Ostrander E.A."/>
            <person name="Goff S.P."/>
            <person name="Metzger M.J."/>
        </authorList>
    </citation>
    <scope>NUCLEOTIDE SEQUENCE</scope>
    <source>
        <strain evidence="1">MELC-2E11</strain>
        <tissue evidence="1">Siphon/mantle</tissue>
    </source>
</reference>
<dbReference type="Gene3D" id="3.30.420.40">
    <property type="match status" value="1"/>
</dbReference>
<dbReference type="SUPFAM" id="SSF53067">
    <property type="entry name" value="Actin-like ATPase domain"/>
    <property type="match status" value="1"/>
</dbReference>
<protein>
    <submittedName>
        <fullName evidence="1">HS12A-like protein</fullName>
    </submittedName>
</protein>
<accession>A0ABY7EP91</accession>
<evidence type="ECO:0000313" key="2">
    <source>
        <dbReference type="Proteomes" id="UP001164746"/>
    </source>
</evidence>
<dbReference type="PANTHER" id="PTHR14187:SF5">
    <property type="entry name" value="HEAT SHOCK 70 KDA PROTEIN 12A"/>
    <property type="match status" value="1"/>
</dbReference>
<dbReference type="PANTHER" id="PTHR14187">
    <property type="entry name" value="ALPHA KINASE/ELONGATION FACTOR 2 KINASE"/>
    <property type="match status" value="1"/>
</dbReference>
<organism evidence="1 2">
    <name type="scientific">Mya arenaria</name>
    <name type="common">Soft-shell clam</name>
    <dbReference type="NCBI Taxonomy" id="6604"/>
    <lineage>
        <taxon>Eukaryota</taxon>
        <taxon>Metazoa</taxon>
        <taxon>Spiralia</taxon>
        <taxon>Lophotrochozoa</taxon>
        <taxon>Mollusca</taxon>
        <taxon>Bivalvia</taxon>
        <taxon>Autobranchia</taxon>
        <taxon>Heteroconchia</taxon>
        <taxon>Euheterodonta</taxon>
        <taxon>Imparidentia</taxon>
        <taxon>Neoheterodontei</taxon>
        <taxon>Myida</taxon>
        <taxon>Myoidea</taxon>
        <taxon>Myidae</taxon>
        <taxon>Mya</taxon>
    </lineage>
</organism>
<gene>
    <name evidence="1" type="ORF">MAR_025990</name>
</gene>
<dbReference type="InterPro" id="IPR043129">
    <property type="entry name" value="ATPase_NBD"/>
</dbReference>
<dbReference type="Proteomes" id="UP001164746">
    <property type="component" value="Chromosome 8"/>
</dbReference>
<name>A0ABY7EP91_MYAAR</name>
<dbReference type="EMBL" id="CP111019">
    <property type="protein sequence ID" value="WAR11810.1"/>
    <property type="molecule type" value="Genomic_DNA"/>
</dbReference>
<proteinExistence type="predicted"/>